<keyword evidence="3" id="KW-0479">Metal-binding</keyword>
<evidence type="ECO:0000256" key="5">
    <source>
        <dbReference type="ARBA" id="ARBA00034546"/>
    </source>
</evidence>
<keyword evidence="2 6" id="KW-0808">Transferase</keyword>
<dbReference type="GO" id="GO:0045337">
    <property type="term" value="P:farnesyl diphosphate biosynthetic process"/>
    <property type="evidence" value="ECO:0007669"/>
    <property type="project" value="TreeGrafter"/>
</dbReference>
<dbReference type="InterPro" id="IPR000092">
    <property type="entry name" value="Polyprenyl_synt"/>
</dbReference>
<dbReference type="InterPro" id="IPR008949">
    <property type="entry name" value="Isoprenoid_synthase_dom_sf"/>
</dbReference>
<dbReference type="InterPro" id="IPR039702">
    <property type="entry name" value="FPS1-like"/>
</dbReference>
<keyword evidence="4" id="KW-0460">Magnesium</keyword>
<dbReference type="InterPro" id="IPR033749">
    <property type="entry name" value="Polyprenyl_synt_CS"/>
</dbReference>
<evidence type="ECO:0000313" key="7">
    <source>
        <dbReference type="EMBL" id="VDD83954.1"/>
    </source>
</evidence>
<dbReference type="GO" id="GO:0046872">
    <property type="term" value="F:metal ion binding"/>
    <property type="evidence" value="ECO:0007669"/>
    <property type="project" value="UniProtKB-KW"/>
</dbReference>
<proteinExistence type="inferred from homology"/>
<dbReference type="OrthoDB" id="10257492at2759"/>
<keyword evidence="8" id="KW-1185">Reference proteome</keyword>
<dbReference type="AlphaFoldDB" id="A0A0R3UQ13"/>
<dbReference type="PROSITE" id="PS00723">
    <property type="entry name" value="POLYPRENYL_SYNTHASE_1"/>
    <property type="match status" value="1"/>
</dbReference>
<dbReference type="Gene3D" id="1.10.600.10">
    <property type="entry name" value="Farnesyl Diphosphate Synthase"/>
    <property type="match status" value="2"/>
</dbReference>
<protein>
    <recommendedName>
        <fullName evidence="5">Farnesyl pyrophosphate synthase</fullName>
    </recommendedName>
</protein>
<dbReference type="PANTHER" id="PTHR11525">
    <property type="entry name" value="FARNESYL-PYROPHOSPHATE SYNTHETASE"/>
    <property type="match status" value="1"/>
</dbReference>
<dbReference type="PANTHER" id="PTHR11525:SF0">
    <property type="entry name" value="FARNESYL PYROPHOSPHATE SYNTHASE"/>
    <property type="match status" value="1"/>
</dbReference>
<evidence type="ECO:0000256" key="4">
    <source>
        <dbReference type="ARBA" id="ARBA00022842"/>
    </source>
</evidence>
<dbReference type="EMBL" id="UXSR01005903">
    <property type="protein sequence ID" value="VDD83954.1"/>
    <property type="molecule type" value="Genomic_DNA"/>
</dbReference>
<dbReference type="GO" id="GO:0004337">
    <property type="term" value="F:(2E,6E)-farnesyl diphosphate synthase activity"/>
    <property type="evidence" value="ECO:0007669"/>
    <property type="project" value="TreeGrafter"/>
</dbReference>
<gene>
    <name evidence="7" type="ORF">MCOS_LOCUS9957</name>
</gene>
<dbReference type="GO" id="GO:0004161">
    <property type="term" value="F:dimethylallyltranstransferase activity"/>
    <property type="evidence" value="ECO:0007669"/>
    <property type="project" value="TreeGrafter"/>
</dbReference>
<dbReference type="GO" id="GO:0005737">
    <property type="term" value="C:cytoplasm"/>
    <property type="evidence" value="ECO:0007669"/>
    <property type="project" value="TreeGrafter"/>
</dbReference>
<dbReference type="SUPFAM" id="SSF48576">
    <property type="entry name" value="Terpenoid synthases"/>
    <property type="match status" value="1"/>
</dbReference>
<dbReference type="Proteomes" id="UP000267029">
    <property type="component" value="Unassembled WGS sequence"/>
</dbReference>
<organism evidence="7 8">
    <name type="scientific">Mesocestoides corti</name>
    <name type="common">Flatworm</name>
    <dbReference type="NCBI Taxonomy" id="53468"/>
    <lineage>
        <taxon>Eukaryota</taxon>
        <taxon>Metazoa</taxon>
        <taxon>Spiralia</taxon>
        <taxon>Lophotrochozoa</taxon>
        <taxon>Platyhelminthes</taxon>
        <taxon>Cestoda</taxon>
        <taxon>Eucestoda</taxon>
        <taxon>Cyclophyllidea</taxon>
        <taxon>Mesocestoididae</taxon>
        <taxon>Mesocestoides</taxon>
    </lineage>
</organism>
<comment type="similarity">
    <text evidence="6">Belongs to the FPP/GGPP synthase family.</text>
</comment>
<evidence type="ECO:0000256" key="6">
    <source>
        <dbReference type="RuleBase" id="RU004466"/>
    </source>
</evidence>
<dbReference type="STRING" id="53468.A0A0R3UQ13"/>
<evidence type="ECO:0000313" key="8">
    <source>
        <dbReference type="Proteomes" id="UP000267029"/>
    </source>
</evidence>
<reference evidence="7 8" key="1">
    <citation type="submission" date="2018-10" db="EMBL/GenBank/DDBJ databases">
        <authorList>
            <consortium name="Pathogen Informatics"/>
        </authorList>
    </citation>
    <scope>NUCLEOTIDE SEQUENCE [LARGE SCALE GENOMIC DNA]</scope>
</reference>
<dbReference type="Pfam" id="PF00348">
    <property type="entry name" value="polyprenyl_synt"/>
    <property type="match status" value="1"/>
</dbReference>
<evidence type="ECO:0000256" key="3">
    <source>
        <dbReference type="ARBA" id="ARBA00022723"/>
    </source>
</evidence>
<comment type="cofactor">
    <cofactor evidence="1">
        <name>Mg(2+)</name>
        <dbReference type="ChEBI" id="CHEBI:18420"/>
    </cofactor>
</comment>
<evidence type="ECO:0000256" key="2">
    <source>
        <dbReference type="ARBA" id="ARBA00022679"/>
    </source>
</evidence>
<accession>A0A0R3UQ13</accession>
<name>A0A0R3UQ13_MESCO</name>
<evidence type="ECO:0000256" key="1">
    <source>
        <dbReference type="ARBA" id="ARBA00001946"/>
    </source>
</evidence>
<sequence>MQAGFLVHDDLIDGSTMRRGQTAWGLLQKIEGHGLIGINDGLHLYISVQQLIVAALNRSPLRNKCFQILELFGDCANATCFGQALDMLGNVQVGLCSGNDGNADKDRSPQYFPKLTSNRLGGMTVDRFATIAKWKTSHYSFVLPVIAGMLLDDYLDVYGDEQVTGKVGTDIAEGKCSWLIATALEKASDEQRAILNRNYGIRDTSCVSAVIKVFDELDLPSIYSNYESRAYADILGLIDEVSSEGELVDLSDPNATKLPKDFLVEVAHLFYRRKK</sequence>